<dbReference type="VEuPathDB" id="VectorBase:LLONM1_006618"/>
<dbReference type="InterPro" id="IPR039177">
    <property type="entry name" value="SMG9"/>
</dbReference>
<feature type="region of interest" description="Disordered" evidence="3">
    <location>
        <begin position="1"/>
        <end position="85"/>
    </location>
</feature>
<dbReference type="GO" id="GO:0000184">
    <property type="term" value="P:nuclear-transcribed mRNA catabolic process, nonsense-mediated decay"/>
    <property type="evidence" value="ECO:0007669"/>
    <property type="project" value="UniProtKB-KW"/>
</dbReference>
<dbReference type="Proteomes" id="UP000092461">
    <property type="component" value="Unassembled WGS sequence"/>
</dbReference>
<evidence type="ECO:0000313" key="5">
    <source>
        <dbReference type="Proteomes" id="UP000092461"/>
    </source>
</evidence>
<organism evidence="4 5">
    <name type="scientific">Lutzomyia longipalpis</name>
    <name type="common">Sand fly</name>
    <dbReference type="NCBI Taxonomy" id="7200"/>
    <lineage>
        <taxon>Eukaryota</taxon>
        <taxon>Metazoa</taxon>
        <taxon>Ecdysozoa</taxon>
        <taxon>Arthropoda</taxon>
        <taxon>Hexapoda</taxon>
        <taxon>Insecta</taxon>
        <taxon>Pterygota</taxon>
        <taxon>Neoptera</taxon>
        <taxon>Endopterygota</taxon>
        <taxon>Diptera</taxon>
        <taxon>Nematocera</taxon>
        <taxon>Psychodoidea</taxon>
        <taxon>Psychodidae</taxon>
        <taxon>Lutzomyia</taxon>
        <taxon>Lutzomyia</taxon>
    </lineage>
</organism>
<dbReference type="EMBL" id="AJWK01008738">
    <property type="status" value="NOT_ANNOTATED_CDS"/>
    <property type="molecule type" value="Genomic_DNA"/>
</dbReference>
<dbReference type="RefSeq" id="XP_055696355.1">
    <property type="nucleotide sequence ID" value="XM_055840380.1"/>
</dbReference>
<protein>
    <submittedName>
        <fullName evidence="4">Uncharacterized protein</fullName>
    </submittedName>
</protein>
<reference evidence="4" key="1">
    <citation type="submission" date="2020-05" db="UniProtKB">
        <authorList>
            <consortium name="EnsemblMetazoa"/>
        </authorList>
    </citation>
    <scope>IDENTIFICATION</scope>
    <source>
        <strain evidence="4">Jacobina</strain>
    </source>
</reference>
<dbReference type="KEGG" id="lll:129797615"/>
<dbReference type="PANTHER" id="PTHR14270">
    <property type="entry name" value="NONSENSE-MEDIATED MRNA DECAY FACTOR SMG9"/>
    <property type="match status" value="1"/>
</dbReference>
<dbReference type="GeneID" id="129797615"/>
<dbReference type="EnsemblMetazoa" id="LLOJ002702-RA">
    <property type="protein sequence ID" value="LLOJ002702-PA"/>
    <property type="gene ID" value="LLOJ002702"/>
</dbReference>
<proteinExistence type="inferred from homology"/>
<dbReference type="VEuPathDB" id="VectorBase:LLOJ002702"/>
<dbReference type="AlphaFoldDB" id="A0A1B0CED2"/>
<dbReference type="SUPFAM" id="SSF52540">
    <property type="entry name" value="P-loop containing nucleoside triphosphate hydrolases"/>
    <property type="match status" value="1"/>
</dbReference>
<keyword evidence="5" id="KW-1185">Reference proteome</keyword>
<sequence>MSEPGKKIKKFQQQNQQHRLGKKVQIARKDPPPKEKPEDKKPKILLKPREKTEADDHESAGPTTAKPMLQNVPKPAEVPKEEESNQVLEMTKPCELVFSNFEANRKVADYLKDSNVFFQVIGVIGTKGSGKSTILNYLAQGGYNVSEHTQVFPEHRDGRNSSGLQMFITKDRIFLLDFQESFTNEADTIKMIMFGLSLCHVLLIVQTEFMDINLMKHLIFAEMMKFNTGHTVSPEGPNLIFVKNCTTAAQDMAHESFNLWQRTLEKLFINSQLKIHTDYVKDSGKTSKNAVKCIKQINLIEFPNLRCKNYVNSVNLESTVEELLCTVFKYLKNPLRSQPTFTEKMWWRIAMSLVESHKTEYFLRKYDHLTNVINSTTSTGDGHGKDRYVLNYHVDA</sequence>
<dbReference type="InterPro" id="IPR027417">
    <property type="entry name" value="P-loop_NTPase"/>
</dbReference>
<comment type="similarity">
    <text evidence="1">Belongs to the SMG9 family.</text>
</comment>
<evidence type="ECO:0000256" key="2">
    <source>
        <dbReference type="ARBA" id="ARBA00023161"/>
    </source>
</evidence>
<dbReference type="OrthoDB" id="79514at2759"/>
<accession>A0A1B0CED2</accession>
<evidence type="ECO:0000256" key="1">
    <source>
        <dbReference type="ARBA" id="ARBA00007712"/>
    </source>
</evidence>
<evidence type="ECO:0000256" key="3">
    <source>
        <dbReference type="SAM" id="MobiDB-lite"/>
    </source>
</evidence>
<name>A0A1B0CED2_LUTLO</name>
<feature type="compositionally biased region" description="Basic and acidic residues" evidence="3">
    <location>
        <begin position="27"/>
        <end position="59"/>
    </location>
</feature>
<dbReference type="PANTHER" id="PTHR14270:SF0">
    <property type="entry name" value="NONSENSE-MEDIATED MRNA DECAY FACTOR SMG9"/>
    <property type="match status" value="1"/>
</dbReference>
<dbReference type="Gene3D" id="3.40.50.300">
    <property type="entry name" value="P-loop containing nucleotide triphosphate hydrolases"/>
    <property type="match status" value="1"/>
</dbReference>
<keyword evidence="2" id="KW-0866">Nonsense-mediated mRNA decay</keyword>
<evidence type="ECO:0000313" key="4">
    <source>
        <dbReference type="EnsemblMetazoa" id="LLOJ002702-PA"/>
    </source>
</evidence>